<organism evidence="2 3">
    <name type="scientific">Cyphellophora attinorum</name>
    <dbReference type="NCBI Taxonomy" id="1664694"/>
    <lineage>
        <taxon>Eukaryota</taxon>
        <taxon>Fungi</taxon>
        <taxon>Dikarya</taxon>
        <taxon>Ascomycota</taxon>
        <taxon>Pezizomycotina</taxon>
        <taxon>Eurotiomycetes</taxon>
        <taxon>Chaetothyriomycetidae</taxon>
        <taxon>Chaetothyriales</taxon>
        <taxon>Cyphellophoraceae</taxon>
        <taxon>Cyphellophora</taxon>
    </lineage>
</organism>
<proteinExistence type="predicted"/>
<feature type="compositionally biased region" description="Basic residues" evidence="1">
    <location>
        <begin position="1"/>
        <end position="13"/>
    </location>
</feature>
<name>A0A0N0NJS5_9EURO</name>
<feature type="compositionally biased region" description="Low complexity" evidence="1">
    <location>
        <begin position="157"/>
        <end position="174"/>
    </location>
</feature>
<sequence>MDHSPRRSSRLNKGKQPAREPRLVSEDSFAPAQPHSVDPNAAYNEDLPDQPHQRQHTYHGTHVDQQIPEQRSRRPQSLYHPSPEAGVVSPHSPRQYGAGEAEDIYEKSWDQVDADLTQFGGTRQLPRAPTEAQNGSAYQSLQEIGLEVQQMLRDTYQSSHHAQTSLTHSSSSSSRLLENGAFPTAPDLIP</sequence>
<accession>A0A0N0NJS5</accession>
<gene>
    <name evidence="2" type="ORF">AB675_5975</name>
</gene>
<protein>
    <submittedName>
        <fullName evidence="2">Uncharacterized protein</fullName>
    </submittedName>
</protein>
<feature type="region of interest" description="Disordered" evidence="1">
    <location>
        <begin position="156"/>
        <end position="190"/>
    </location>
</feature>
<keyword evidence="3" id="KW-1185">Reference proteome</keyword>
<feature type="region of interest" description="Disordered" evidence="1">
    <location>
        <begin position="1"/>
        <end position="103"/>
    </location>
</feature>
<dbReference type="GeneID" id="28738109"/>
<evidence type="ECO:0000256" key="1">
    <source>
        <dbReference type="SAM" id="MobiDB-lite"/>
    </source>
</evidence>
<evidence type="ECO:0000313" key="3">
    <source>
        <dbReference type="Proteomes" id="UP000038010"/>
    </source>
</evidence>
<reference evidence="2 3" key="1">
    <citation type="submission" date="2015-06" db="EMBL/GenBank/DDBJ databases">
        <title>Draft genome of the ant-associated black yeast Phialophora attae CBS 131958.</title>
        <authorList>
            <person name="Moreno L.F."/>
            <person name="Stielow B.J."/>
            <person name="de Hoog S."/>
            <person name="Vicente V.A."/>
            <person name="Weiss V.A."/>
            <person name="de Vries M."/>
            <person name="Cruz L.M."/>
            <person name="Souza E.M."/>
        </authorList>
    </citation>
    <scope>NUCLEOTIDE SEQUENCE [LARGE SCALE GENOMIC DNA]</scope>
    <source>
        <strain evidence="2 3">CBS 131958</strain>
    </source>
</reference>
<dbReference type="AlphaFoldDB" id="A0A0N0NJS5"/>
<dbReference type="EMBL" id="LFJN01000027">
    <property type="protein sequence ID" value="KPI36989.1"/>
    <property type="molecule type" value="Genomic_DNA"/>
</dbReference>
<dbReference type="VEuPathDB" id="FungiDB:AB675_5975"/>
<comment type="caution">
    <text evidence="2">The sequence shown here is derived from an EMBL/GenBank/DDBJ whole genome shotgun (WGS) entry which is preliminary data.</text>
</comment>
<dbReference type="RefSeq" id="XP_017996952.1">
    <property type="nucleotide sequence ID" value="XM_018146229.1"/>
</dbReference>
<evidence type="ECO:0000313" key="2">
    <source>
        <dbReference type="EMBL" id="KPI36989.1"/>
    </source>
</evidence>
<dbReference type="Proteomes" id="UP000038010">
    <property type="component" value="Unassembled WGS sequence"/>
</dbReference>